<keyword evidence="3" id="KW-1185">Reference proteome</keyword>
<sequence length="520" mass="57933">MPNNQCTKTTSCSNIPIAKVRKKDVQTITDPWTPVCQKCLEREHSKVISTIDISEYTKALNYINSIHSLLNESLSKQSNGNSSTTLLKKNFSMPDLPNFLTMFSCLTSNSSSVTTANKQSNTNNNHLISRTTSTSSISNCIFNVAYDTQITQTVKGAYEDFEENNNSDLCNSQGDDDNAQHEGNTQQTFDEIFDSEVYHDMAPSEFEDVSKASTYYTALDIRAKNAEDSLCTSCLSSTNRNYALSAQKSKVRQRQQEKLESQSPKPIAEKAIEEIPQGDGKKAPPRCPTQAAQAKRIKKGNIKKQPVILEGSETSYERLLSDAELDRYASELLIGKEFEFCNECQTKACTCYSALPSPPRSAGDKPRSLRNRGSQIPNIDAVKKKPLQRPKEMLTQFKEKQITGIPVKQGTRPMSPSNKLRLSSSGSSPTKPNRIPIANSASFTMQGSMNVRNIKTNPGVVRSPNESLTRDEKHEINKQKLKTVLNNRAQVLQFELANAFNVIPQRIKKNQKLHKALAES</sequence>
<dbReference type="EMBL" id="VTPC01091193">
    <property type="protein sequence ID" value="KAF2879286.1"/>
    <property type="molecule type" value="Genomic_DNA"/>
</dbReference>
<proteinExistence type="predicted"/>
<organism evidence="2 3">
    <name type="scientific">Ignelater luminosus</name>
    <name type="common">Cucubano</name>
    <name type="synonym">Pyrophorus luminosus</name>
    <dbReference type="NCBI Taxonomy" id="2038154"/>
    <lineage>
        <taxon>Eukaryota</taxon>
        <taxon>Metazoa</taxon>
        <taxon>Ecdysozoa</taxon>
        <taxon>Arthropoda</taxon>
        <taxon>Hexapoda</taxon>
        <taxon>Insecta</taxon>
        <taxon>Pterygota</taxon>
        <taxon>Neoptera</taxon>
        <taxon>Endopterygota</taxon>
        <taxon>Coleoptera</taxon>
        <taxon>Polyphaga</taxon>
        <taxon>Elateriformia</taxon>
        <taxon>Elateroidea</taxon>
        <taxon>Elateridae</taxon>
        <taxon>Agrypninae</taxon>
        <taxon>Pyrophorini</taxon>
        <taxon>Ignelater</taxon>
    </lineage>
</organism>
<reference evidence="2" key="1">
    <citation type="submission" date="2019-08" db="EMBL/GenBank/DDBJ databases">
        <title>The genome of the North American firefly Photinus pyralis.</title>
        <authorList>
            <consortium name="Photinus pyralis genome working group"/>
            <person name="Fallon T.R."/>
            <person name="Sander Lower S.E."/>
            <person name="Weng J.-K."/>
        </authorList>
    </citation>
    <scope>NUCLEOTIDE SEQUENCE</scope>
    <source>
        <strain evidence="2">TRF0915ILg1</strain>
        <tissue evidence="2">Whole body</tissue>
    </source>
</reference>
<name>A0A8K0FY89_IGNLU</name>
<protein>
    <submittedName>
        <fullName evidence="2">Uncharacterized protein</fullName>
    </submittedName>
</protein>
<gene>
    <name evidence="2" type="ORF">ILUMI_26878</name>
</gene>
<accession>A0A8K0FY89</accession>
<evidence type="ECO:0000313" key="2">
    <source>
        <dbReference type="EMBL" id="KAF2879286.1"/>
    </source>
</evidence>
<comment type="caution">
    <text evidence="2">The sequence shown here is derived from an EMBL/GenBank/DDBJ whole genome shotgun (WGS) entry which is preliminary data.</text>
</comment>
<evidence type="ECO:0000313" key="3">
    <source>
        <dbReference type="Proteomes" id="UP000801492"/>
    </source>
</evidence>
<dbReference type="OrthoDB" id="6735675at2759"/>
<dbReference type="Proteomes" id="UP000801492">
    <property type="component" value="Unassembled WGS sequence"/>
</dbReference>
<feature type="region of interest" description="Disordered" evidence="1">
    <location>
        <begin position="246"/>
        <end position="269"/>
    </location>
</feature>
<evidence type="ECO:0000256" key="1">
    <source>
        <dbReference type="SAM" id="MobiDB-lite"/>
    </source>
</evidence>
<feature type="compositionally biased region" description="Basic and acidic residues" evidence="1">
    <location>
        <begin position="389"/>
        <end position="401"/>
    </location>
</feature>
<feature type="region of interest" description="Disordered" evidence="1">
    <location>
        <begin position="355"/>
        <end position="436"/>
    </location>
</feature>
<dbReference type="AlphaFoldDB" id="A0A8K0FY89"/>
<feature type="compositionally biased region" description="Low complexity" evidence="1">
    <location>
        <begin position="415"/>
        <end position="434"/>
    </location>
</feature>